<dbReference type="PANTHER" id="PTHR40980:SF3">
    <property type="entry name" value="TONB-DEPENDENT RECEPTOR-LIKE BETA-BARREL DOMAIN-CONTAINING PROTEIN"/>
    <property type="match status" value="1"/>
</dbReference>
<dbReference type="Gene3D" id="2.40.170.20">
    <property type="entry name" value="TonB-dependent receptor, beta-barrel domain"/>
    <property type="match status" value="1"/>
</dbReference>
<dbReference type="GO" id="GO:0009279">
    <property type="term" value="C:cell outer membrane"/>
    <property type="evidence" value="ECO:0007669"/>
    <property type="project" value="UniProtKB-SubCell"/>
</dbReference>
<dbReference type="PROSITE" id="PS52016">
    <property type="entry name" value="TONB_DEPENDENT_REC_3"/>
    <property type="match status" value="1"/>
</dbReference>
<keyword evidence="5 10" id="KW-0812">Transmembrane</keyword>
<dbReference type="EMBL" id="CP035913">
    <property type="protein sequence ID" value="QBE63715.1"/>
    <property type="molecule type" value="Genomic_DNA"/>
</dbReference>
<comment type="subcellular location">
    <subcellularLocation>
        <location evidence="1 10">Cell outer membrane</location>
        <topology evidence="1 10">Multi-pass membrane protein</topology>
    </subcellularLocation>
</comment>
<reference evidence="15 16" key="1">
    <citation type="submission" date="2019-02" db="EMBL/GenBank/DDBJ databases">
        <title>Draft Genome Sequences of Six Type Strains of the Genus Massilia.</title>
        <authorList>
            <person name="Miess H."/>
            <person name="Frediansyhah A."/>
            <person name="Gross H."/>
        </authorList>
    </citation>
    <scope>NUCLEOTIDE SEQUENCE [LARGE SCALE GENOMIC DNA]</scope>
    <source>
        <strain evidence="15 16">DSM 17473</strain>
    </source>
</reference>
<evidence type="ECO:0000256" key="12">
    <source>
        <dbReference type="SAM" id="SignalP"/>
    </source>
</evidence>
<evidence type="ECO:0000259" key="14">
    <source>
        <dbReference type="Pfam" id="PF07715"/>
    </source>
</evidence>
<evidence type="ECO:0000256" key="5">
    <source>
        <dbReference type="ARBA" id="ARBA00022692"/>
    </source>
</evidence>
<dbReference type="InterPro" id="IPR036942">
    <property type="entry name" value="Beta-barrel_TonB_sf"/>
</dbReference>
<dbReference type="SUPFAM" id="SSF56935">
    <property type="entry name" value="Porins"/>
    <property type="match status" value="1"/>
</dbReference>
<evidence type="ECO:0000256" key="7">
    <source>
        <dbReference type="ARBA" id="ARBA00023136"/>
    </source>
</evidence>
<keyword evidence="3 10" id="KW-0813">Transport</keyword>
<organism evidence="15 16">
    <name type="scientific">Pseudoduganella lutea</name>
    <dbReference type="NCBI Taxonomy" id="321985"/>
    <lineage>
        <taxon>Bacteria</taxon>
        <taxon>Pseudomonadati</taxon>
        <taxon>Pseudomonadota</taxon>
        <taxon>Betaproteobacteria</taxon>
        <taxon>Burkholderiales</taxon>
        <taxon>Oxalobacteraceae</taxon>
        <taxon>Telluria group</taxon>
        <taxon>Pseudoduganella</taxon>
    </lineage>
</organism>
<dbReference type="CDD" id="cd01347">
    <property type="entry name" value="ligand_gated_channel"/>
    <property type="match status" value="1"/>
</dbReference>
<evidence type="ECO:0000256" key="6">
    <source>
        <dbReference type="ARBA" id="ARBA00023077"/>
    </source>
</evidence>
<keyword evidence="4 10" id="KW-1134">Transmembrane beta strand</keyword>
<evidence type="ECO:0000313" key="15">
    <source>
        <dbReference type="EMBL" id="QBE63715.1"/>
    </source>
</evidence>
<evidence type="ECO:0000256" key="9">
    <source>
        <dbReference type="ARBA" id="ARBA00023237"/>
    </source>
</evidence>
<keyword evidence="6 11" id="KW-0798">TonB box</keyword>
<dbReference type="KEGG" id="plue:EWM63_12625"/>
<evidence type="ECO:0000256" key="2">
    <source>
        <dbReference type="ARBA" id="ARBA00009810"/>
    </source>
</evidence>
<dbReference type="RefSeq" id="WP_130186836.1">
    <property type="nucleotide sequence ID" value="NZ_CP035913.1"/>
</dbReference>
<accession>A0A4P6KY85</accession>
<sequence length="883" mass="96633">MNFNNQPGRRHAIAIAAALCAMPALAQTTDTAAAPAAETQQVVVTGMRASLQKAQDLKKNADQVVDSIVADDIGKLPDSNVAEALQRITGVQISRSRGEGDKVQIRGLSQTQTLVNGRSIFTAGKERGLSFQDVPSELLAGADVYKSPTAEQVEGGIGGVIDLRMRRPFDFAGLKVAGTVKMTDADYADKRNGEGSILVSNRWKLNGQDFGALLSVAHQRRNYRSDTQEIGAPAQLADGSGIYAPIGTWQAYEFGERERTGINASLQWRPVRGVELYLDANHTKLETATDTYGFYASPYWPNWSAATNAGAMWPRGTVESENGNITKGTFYGADMSTSGYIGDNDTKTRQLAIGGSWRANGWTVKSELGYTKSNFDRLYQEVRLGVGTTAPAFTYDLTTAIPSAYPELANPNDLVTPSQYWASKALYFRQKNEGRETVWRGDVERSLDSELIPRIKAGVRISDRKAQSSEINTINDIWSAGGTGPVGGALPGLASQIGTIPYSDLLHREGAGTFPKQWLSIANLDWLRDPQAVRGALGLTVPGFDAAQTFDFAEKTQALYGMADFESTLAGKTLTGNFGVRYVRTKTERTWQESQNGSYVARQADTTDDDFLPSVNARLELTDKLIARVAASKVVTRPNFDQLTPSLSLNANDRTGYLGNPDLQPLKARQFDTTLEYYLSQSDYVFAAAFYKKVDGFIQTTTSDITYGPTIYSVRTPANGNDGTIKGLEIGYQGFFTNLPGYWKGLGLQANFTYVNSKAPGPLQGQETQLEGLSKQSANIIGMYDWNDFGFRLAYNYRGKYLSGTQNYYVNNGATMSQTPTYMNGYGLVDAYASYQLTKNLKVAFEVSNLTRKSRSSYYGVTGTQFGRYADDRRFGLSLQANL</sequence>
<keyword evidence="9 10" id="KW-0998">Cell outer membrane</keyword>
<keyword evidence="7 10" id="KW-0472">Membrane</keyword>
<keyword evidence="16" id="KW-1185">Reference proteome</keyword>
<comment type="similarity">
    <text evidence="2 10 11">Belongs to the TonB-dependent receptor family.</text>
</comment>
<dbReference type="OrthoDB" id="5476657at2"/>
<evidence type="ECO:0000256" key="8">
    <source>
        <dbReference type="ARBA" id="ARBA00023170"/>
    </source>
</evidence>
<dbReference type="Gene3D" id="2.170.130.10">
    <property type="entry name" value="TonB-dependent receptor, plug domain"/>
    <property type="match status" value="1"/>
</dbReference>
<feature type="chain" id="PRO_5020718691" evidence="12">
    <location>
        <begin position="27"/>
        <end position="883"/>
    </location>
</feature>
<evidence type="ECO:0000256" key="10">
    <source>
        <dbReference type="PROSITE-ProRule" id="PRU01360"/>
    </source>
</evidence>
<evidence type="ECO:0000256" key="11">
    <source>
        <dbReference type="RuleBase" id="RU003357"/>
    </source>
</evidence>
<dbReference type="AlphaFoldDB" id="A0A4P6KY85"/>
<keyword evidence="8 15" id="KW-0675">Receptor</keyword>
<feature type="signal peptide" evidence="12">
    <location>
        <begin position="1"/>
        <end position="26"/>
    </location>
</feature>
<evidence type="ECO:0000256" key="3">
    <source>
        <dbReference type="ARBA" id="ARBA00022448"/>
    </source>
</evidence>
<dbReference type="InterPro" id="IPR010104">
    <property type="entry name" value="TonB_rcpt_bac"/>
</dbReference>
<dbReference type="NCBIfam" id="TIGR01782">
    <property type="entry name" value="TonB-Xanth-Caul"/>
    <property type="match status" value="1"/>
</dbReference>
<feature type="domain" description="TonB-dependent receptor-like beta-barrel" evidence="13">
    <location>
        <begin position="290"/>
        <end position="850"/>
    </location>
</feature>
<dbReference type="PANTHER" id="PTHR40980">
    <property type="entry name" value="PLUG DOMAIN-CONTAINING PROTEIN"/>
    <property type="match status" value="1"/>
</dbReference>
<keyword evidence="12" id="KW-0732">Signal</keyword>
<evidence type="ECO:0000259" key="13">
    <source>
        <dbReference type="Pfam" id="PF00593"/>
    </source>
</evidence>
<evidence type="ECO:0000256" key="4">
    <source>
        <dbReference type="ARBA" id="ARBA00022452"/>
    </source>
</evidence>
<gene>
    <name evidence="15" type="ORF">EWM63_12625</name>
</gene>
<dbReference type="InterPro" id="IPR012910">
    <property type="entry name" value="Plug_dom"/>
</dbReference>
<dbReference type="InterPro" id="IPR006311">
    <property type="entry name" value="TAT_signal"/>
</dbReference>
<dbReference type="InterPro" id="IPR000531">
    <property type="entry name" value="Beta-barrel_TonB"/>
</dbReference>
<name>A0A4P6KY85_9BURK</name>
<dbReference type="InterPro" id="IPR037066">
    <property type="entry name" value="Plug_dom_sf"/>
</dbReference>
<evidence type="ECO:0000313" key="16">
    <source>
        <dbReference type="Proteomes" id="UP000290637"/>
    </source>
</evidence>
<dbReference type="Proteomes" id="UP000290637">
    <property type="component" value="Chromosome"/>
</dbReference>
<dbReference type="PROSITE" id="PS51318">
    <property type="entry name" value="TAT"/>
    <property type="match status" value="1"/>
</dbReference>
<dbReference type="InterPro" id="IPR039426">
    <property type="entry name" value="TonB-dep_rcpt-like"/>
</dbReference>
<evidence type="ECO:0000256" key="1">
    <source>
        <dbReference type="ARBA" id="ARBA00004571"/>
    </source>
</evidence>
<proteinExistence type="inferred from homology"/>
<dbReference type="Pfam" id="PF00593">
    <property type="entry name" value="TonB_dep_Rec_b-barrel"/>
    <property type="match status" value="1"/>
</dbReference>
<feature type="domain" description="TonB-dependent receptor plug" evidence="14">
    <location>
        <begin position="59"/>
        <end position="160"/>
    </location>
</feature>
<protein>
    <submittedName>
        <fullName evidence="15">TonB-dependent receptor</fullName>
    </submittedName>
</protein>
<dbReference type="Pfam" id="PF07715">
    <property type="entry name" value="Plug"/>
    <property type="match status" value="1"/>
</dbReference>